<keyword evidence="5" id="KW-0249">Electron transport</keyword>
<keyword evidence="4" id="KW-0677">Repeat</keyword>
<comment type="cofactor">
    <cofactor evidence="1">
        <name>[4Fe-4S] cluster</name>
        <dbReference type="ChEBI" id="CHEBI:49883"/>
    </cofactor>
</comment>
<reference evidence="9" key="1">
    <citation type="journal article" date="2020" name="mSystems">
        <title>Genome- and Community-Level Interaction Insights into Carbon Utilization and Element Cycling Functions of Hydrothermarchaeota in Hydrothermal Sediment.</title>
        <authorList>
            <person name="Zhou Z."/>
            <person name="Liu Y."/>
            <person name="Xu W."/>
            <person name="Pan J."/>
            <person name="Luo Z.H."/>
            <person name="Li M."/>
        </authorList>
    </citation>
    <scope>NUCLEOTIDE SEQUENCE [LARGE SCALE GENOMIC DNA]</scope>
    <source>
        <strain evidence="9">SpSt-885</strain>
    </source>
</reference>
<evidence type="ECO:0000256" key="7">
    <source>
        <dbReference type="ARBA" id="ARBA00023014"/>
    </source>
</evidence>
<accession>A0A7J3SL29</accession>
<keyword evidence="7" id="KW-0411">Iron-sulfur</keyword>
<evidence type="ECO:0000256" key="3">
    <source>
        <dbReference type="ARBA" id="ARBA00022723"/>
    </source>
</evidence>
<dbReference type="NCBIfam" id="TIGR02179">
    <property type="entry name" value="PorD_KorD"/>
    <property type="match status" value="1"/>
</dbReference>
<evidence type="ECO:0000256" key="1">
    <source>
        <dbReference type="ARBA" id="ARBA00001966"/>
    </source>
</evidence>
<organism evidence="9">
    <name type="scientific">Fervidicoccus fontis</name>
    <dbReference type="NCBI Taxonomy" id="683846"/>
    <lineage>
        <taxon>Archaea</taxon>
        <taxon>Thermoproteota</taxon>
        <taxon>Thermoprotei</taxon>
        <taxon>Fervidicoccales</taxon>
        <taxon>Fervidicoccaceae</taxon>
        <taxon>Fervidicoccus</taxon>
    </lineage>
</organism>
<evidence type="ECO:0000259" key="8">
    <source>
        <dbReference type="PROSITE" id="PS51379"/>
    </source>
</evidence>
<evidence type="ECO:0000313" key="9">
    <source>
        <dbReference type="EMBL" id="HGZ60276.1"/>
    </source>
</evidence>
<sequence>MKELKSWKDYPLGGAVYEPGSTLDIDVSGWRNERPQIDQEKCIRCRICWVFCPDAAIIEEEKNYTTKTGKTFKLTYSIDYAHCKGCGICANECPVKAIKMIPEVE</sequence>
<dbReference type="PROSITE" id="PS00198">
    <property type="entry name" value="4FE4S_FER_1"/>
    <property type="match status" value="1"/>
</dbReference>
<dbReference type="Gene3D" id="3.30.70.20">
    <property type="match status" value="2"/>
</dbReference>
<evidence type="ECO:0000256" key="2">
    <source>
        <dbReference type="ARBA" id="ARBA00022485"/>
    </source>
</evidence>
<protein>
    <submittedName>
        <fullName evidence="9">4Fe-4S dicluster domain-containing protein</fullName>
    </submittedName>
</protein>
<dbReference type="PANTHER" id="PTHR43724:SF1">
    <property type="entry name" value="PYRUVATE SYNTHASE SUBUNIT PORD"/>
    <property type="match status" value="1"/>
</dbReference>
<dbReference type="EMBL" id="DTLS01000100">
    <property type="protein sequence ID" value="HGZ60276.1"/>
    <property type="molecule type" value="Genomic_DNA"/>
</dbReference>
<evidence type="ECO:0000256" key="6">
    <source>
        <dbReference type="ARBA" id="ARBA00023004"/>
    </source>
</evidence>
<dbReference type="GO" id="GO:0046872">
    <property type="term" value="F:metal ion binding"/>
    <property type="evidence" value="ECO:0007669"/>
    <property type="project" value="UniProtKB-KW"/>
</dbReference>
<evidence type="ECO:0000256" key="4">
    <source>
        <dbReference type="ARBA" id="ARBA00022737"/>
    </source>
</evidence>
<evidence type="ECO:0000256" key="5">
    <source>
        <dbReference type="ARBA" id="ARBA00022982"/>
    </source>
</evidence>
<proteinExistence type="predicted"/>
<dbReference type="PANTHER" id="PTHR43724">
    <property type="entry name" value="PYRUVATE SYNTHASE SUBUNIT PORD"/>
    <property type="match status" value="1"/>
</dbReference>
<name>A0A7J3SL29_9CREN</name>
<comment type="caution">
    <text evidence="9">The sequence shown here is derived from an EMBL/GenBank/DDBJ whole genome shotgun (WGS) entry which is preliminary data.</text>
</comment>
<dbReference type="InterPro" id="IPR011898">
    <property type="entry name" value="PorD_KorD"/>
</dbReference>
<gene>
    <name evidence="9" type="ORF">ENW83_03610</name>
</gene>
<dbReference type="AlphaFoldDB" id="A0A7J3SL29"/>
<dbReference type="InterPro" id="IPR017896">
    <property type="entry name" value="4Fe4S_Fe-S-bd"/>
</dbReference>
<dbReference type="SUPFAM" id="SSF54862">
    <property type="entry name" value="4Fe-4S ferredoxins"/>
    <property type="match status" value="1"/>
</dbReference>
<feature type="domain" description="4Fe-4S ferredoxin-type" evidence="8">
    <location>
        <begin position="74"/>
        <end position="103"/>
    </location>
</feature>
<dbReference type="PROSITE" id="PS51379">
    <property type="entry name" value="4FE4S_FER_2"/>
    <property type="match status" value="2"/>
</dbReference>
<keyword evidence="6" id="KW-0408">Iron</keyword>
<dbReference type="Pfam" id="PF14697">
    <property type="entry name" value="Fer4_21"/>
    <property type="match status" value="1"/>
</dbReference>
<keyword evidence="3" id="KW-0479">Metal-binding</keyword>
<dbReference type="InterPro" id="IPR017900">
    <property type="entry name" value="4Fe4S_Fe_S_CS"/>
</dbReference>
<feature type="domain" description="4Fe-4S ferredoxin-type" evidence="8">
    <location>
        <begin position="33"/>
        <end position="62"/>
    </location>
</feature>
<keyword evidence="5" id="KW-0813">Transport</keyword>
<dbReference type="GO" id="GO:0016625">
    <property type="term" value="F:oxidoreductase activity, acting on the aldehyde or oxo group of donors, iron-sulfur protein as acceptor"/>
    <property type="evidence" value="ECO:0007669"/>
    <property type="project" value="InterPro"/>
</dbReference>
<dbReference type="GO" id="GO:0051539">
    <property type="term" value="F:4 iron, 4 sulfur cluster binding"/>
    <property type="evidence" value="ECO:0007669"/>
    <property type="project" value="UniProtKB-KW"/>
</dbReference>
<keyword evidence="2" id="KW-0004">4Fe-4S</keyword>